<organism evidence="1">
    <name type="scientific">Lepeophtheirus salmonis</name>
    <name type="common">Salmon louse</name>
    <name type="synonym">Caligus salmonis</name>
    <dbReference type="NCBI Taxonomy" id="72036"/>
    <lineage>
        <taxon>Eukaryota</taxon>
        <taxon>Metazoa</taxon>
        <taxon>Ecdysozoa</taxon>
        <taxon>Arthropoda</taxon>
        <taxon>Crustacea</taxon>
        <taxon>Multicrustacea</taxon>
        <taxon>Hexanauplia</taxon>
        <taxon>Copepoda</taxon>
        <taxon>Siphonostomatoida</taxon>
        <taxon>Caligidae</taxon>
        <taxon>Lepeophtheirus</taxon>
    </lineage>
</organism>
<dbReference type="EMBL" id="HACA01008503">
    <property type="protein sequence ID" value="CDW25864.1"/>
    <property type="molecule type" value="Transcribed_RNA"/>
</dbReference>
<evidence type="ECO:0000313" key="1">
    <source>
        <dbReference type="EMBL" id="CDW25864.1"/>
    </source>
</evidence>
<name>A0A0K2TIY1_LEPSM</name>
<accession>A0A0K2TIY1</accession>
<sequence>DLLSTIRARENSPRRKLSLEDCPGENCQLLVKNYRQSIKYTKGTLLISNALGLHGVLQVTSGSLKTTTKASHISKEPL</sequence>
<proteinExistence type="predicted"/>
<dbReference type="AlphaFoldDB" id="A0A0K2TIY1"/>
<feature type="non-terminal residue" evidence="1">
    <location>
        <position position="1"/>
    </location>
</feature>
<protein>
    <submittedName>
        <fullName evidence="1">Uncharacterized protein</fullName>
    </submittedName>
</protein>
<reference evidence="1" key="1">
    <citation type="submission" date="2014-05" db="EMBL/GenBank/DDBJ databases">
        <authorList>
            <person name="Chronopoulou M."/>
        </authorList>
    </citation>
    <scope>NUCLEOTIDE SEQUENCE</scope>
    <source>
        <tissue evidence="1">Whole organism</tissue>
    </source>
</reference>